<reference evidence="1" key="1">
    <citation type="journal article" date="2022" name="Int. J. Mol. Sci.">
        <title>Draft Genome of Tanacetum Coccineum: Genomic Comparison of Closely Related Tanacetum-Family Plants.</title>
        <authorList>
            <person name="Yamashiro T."/>
            <person name="Shiraishi A."/>
            <person name="Nakayama K."/>
            <person name="Satake H."/>
        </authorList>
    </citation>
    <scope>NUCLEOTIDE SEQUENCE</scope>
</reference>
<sequence>MDNVFCISNDITSIEFDKNIETNHDDERKPSKTNFEEILGKIYGRGVHRVQVFDFGGLTDLMAEGLSSRMLIEHRDTQGQMGQDVRGNPLQMGILSALWRGYLSAYWRGDLILRRILGTAPSSLQSEIRCVGCANRYLMRFASGSKRGVLISGGQFVAPLAKHFGLLTEERLQGLTVIVAKGAPDIDEGVHRPFTKNLLQAPSPSCSWGPARALHRKVQDCKRVTSLSLMMDRSGVSFYELFRTPYTRLVKCRRQLGPVKASTSAVPLDEDQPDP</sequence>
<organism evidence="1 2">
    <name type="scientific">Tanacetum coccineum</name>
    <dbReference type="NCBI Taxonomy" id="301880"/>
    <lineage>
        <taxon>Eukaryota</taxon>
        <taxon>Viridiplantae</taxon>
        <taxon>Streptophyta</taxon>
        <taxon>Embryophyta</taxon>
        <taxon>Tracheophyta</taxon>
        <taxon>Spermatophyta</taxon>
        <taxon>Magnoliopsida</taxon>
        <taxon>eudicotyledons</taxon>
        <taxon>Gunneridae</taxon>
        <taxon>Pentapetalae</taxon>
        <taxon>asterids</taxon>
        <taxon>campanulids</taxon>
        <taxon>Asterales</taxon>
        <taxon>Asteraceae</taxon>
        <taxon>Asteroideae</taxon>
        <taxon>Anthemideae</taxon>
        <taxon>Anthemidinae</taxon>
        <taxon>Tanacetum</taxon>
    </lineage>
</organism>
<comment type="caution">
    <text evidence="1">The sequence shown here is derived from an EMBL/GenBank/DDBJ whole genome shotgun (WGS) entry which is preliminary data.</text>
</comment>
<dbReference type="EMBL" id="BQNB010011072">
    <property type="protein sequence ID" value="GJS85720.1"/>
    <property type="molecule type" value="Genomic_DNA"/>
</dbReference>
<dbReference type="Proteomes" id="UP001151760">
    <property type="component" value="Unassembled WGS sequence"/>
</dbReference>
<evidence type="ECO:0000313" key="2">
    <source>
        <dbReference type="Proteomes" id="UP001151760"/>
    </source>
</evidence>
<name>A0ABQ4Z9I3_9ASTR</name>
<accession>A0ABQ4Z9I3</accession>
<protein>
    <submittedName>
        <fullName evidence="1">Uncharacterized protein</fullName>
    </submittedName>
</protein>
<evidence type="ECO:0000313" key="1">
    <source>
        <dbReference type="EMBL" id="GJS85720.1"/>
    </source>
</evidence>
<keyword evidence="2" id="KW-1185">Reference proteome</keyword>
<proteinExistence type="predicted"/>
<gene>
    <name evidence="1" type="ORF">Tco_0752261</name>
</gene>
<reference evidence="1" key="2">
    <citation type="submission" date="2022-01" db="EMBL/GenBank/DDBJ databases">
        <authorList>
            <person name="Yamashiro T."/>
            <person name="Shiraishi A."/>
            <person name="Satake H."/>
            <person name="Nakayama K."/>
        </authorList>
    </citation>
    <scope>NUCLEOTIDE SEQUENCE</scope>
</reference>